<dbReference type="InterPro" id="IPR006507">
    <property type="entry name" value="UPF0283"/>
</dbReference>
<evidence type="ECO:0000313" key="10">
    <source>
        <dbReference type="Proteomes" id="UP001171945"/>
    </source>
</evidence>
<evidence type="ECO:0000256" key="5">
    <source>
        <dbReference type="ARBA" id="ARBA00022692"/>
    </source>
</evidence>
<organism evidence="9 10">
    <name type="scientific">Candidatus Marithioploca araucensis</name>
    <dbReference type="NCBI Taxonomy" id="70273"/>
    <lineage>
        <taxon>Bacteria</taxon>
        <taxon>Pseudomonadati</taxon>
        <taxon>Pseudomonadota</taxon>
        <taxon>Gammaproteobacteria</taxon>
        <taxon>Thiotrichales</taxon>
        <taxon>Thiotrichaceae</taxon>
        <taxon>Candidatus Marithioploca</taxon>
    </lineage>
</organism>
<evidence type="ECO:0000256" key="1">
    <source>
        <dbReference type="ARBA" id="ARBA00004429"/>
    </source>
</evidence>
<dbReference type="EMBL" id="JAUCGM010000224">
    <property type="protein sequence ID" value="MDM8562620.1"/>
    <property type="molecule type" value="Genomic_DNA"/>
</dbReference>
<sequence>MNTETWNPPLFFELDKVETIAEEEKAITLDYTPPVILPENTELEYEPVVQPISLPELPQSPHSPWLWLVGALGTLLVLMLLVDTYYFIAQQYAHSLFLGTLFLTLILTISGAALILIRQAYKKIQTLRTVSALQKEAKELIEADSYGNADPYLKKIVNFYAHRPDVKKRLEGFYVALNDTHQDREVCRLFSNFVLKEIDQQAYHIVSQRSKETALMVMISQIALLDAILTLWRNTRMIQDIATLYGGRPGFLGTITLIGGVLQNLIYADVSEMVADSAAEILGGSMLSVMSAQVAQGLGSGVLTA</sequence>
<evidence type="ECO:0000256" key="7">
    <source>
        <dbReference type="ARBA" id="ARBA00023136"/>
    </source>
</evidence>
<name>A0ABT7VSS9_9GAMM</name>
<evidence type="ECO:0000256" key="4">
    <source>
        <dbReference type="ARBA" id="ARBA00022519"/>
    </source>
</evidence>
<keyword evidence="4" id="KW-0997">Cell inner membrane</keyword>
<evidence type="ECO:0000256" key="3">
    <source>
        <dbReference type="ARBA" id="ARBA00022475"/>
    </source>
</evidence>
<evidence type="ECO:0000256" key="6">
    <source>
        <dbReference type="ARBA" id="ARBA00022989"/>
    </source>
</evidence>
<evidence type="ECO:0000313" key="9">
    <source>
        <dbReference type="EMBL" id="MDM8562620.1"/>
    </source>
</evidence>
<keyword evidence="6 8" id="KW-1133">Transmembrane helix</keyword>
<feature type="non-terminal residue" evidence="9">
    <location>
        <position position="305"/>
    </location>
</feature>
<evidence type="ECO:0000256" key="8">
    <source>
        <dbReference type="SAM" id="Phobius"/>
    </source>
</evidence>
<feature type="transmembrane region" description="Helical" evidence="8">
    <location>
        <begin position="65"/>
        <end position="88"/>
    </location>
</feature>
<dbReference type="PANTHER" id="PTHR39342:SF1">
    <property type="entry name" value="UPF0283 MEMBRANE PROTEIN YCJF"/>
    <property type="match status" value="1"/>
</dbReference>
<comment type="subcellular location">
    <subcellularLocation>
        <location evidence="1">Cell inner membrane</location>
        <topology evidence="1">Multi-pass membrane protein</topology>
    </subcellularLocation>
</comment>
<dbReference type="Proteomes" id="UP001171945">
    <property type="component" value="Unassembled WGS sequence"/>
</dbReference>
<keyword evidence="3" id="KW-1003">Cell membrane</keyword>
<dbReference type="PANTHER" id="PTHR39342">
    <property type="entry name" value="UPF0283 MEMBRANE PROTEIN YCJF"/>
    <property type="match status" value="1"/>
</dbReference>
<evidence type="ECO:0000256" key="2">
    <source>
        <dbReference type="ARBA" id="ARBA00008255"/>
    </source>
</evidence>
<comment type="caution">
    <text evidence="9">The sequence shown here is derived from an EMBL/GenBank/DDBJ whole genome shotgun (WGS) entry which is preliminary data.</text>
</comment>
<proteinExistence type="inferred from homology"/>
<reference evidence="9" key="1">
    <citation type="submission" date="2023-06" db="EMBL/GenBank/DDBJ databases">
        <title>Uncultivated large filamentous bacteria from sulfidic sediments reveal new species and different genomic features in energy metabolism and defense.</title>
        <authorList>
            <person name="Fonseca A."/>
        </authorList>
    </citation>
    <scope>NUCLEOTIDE SEQUENCE</scope>
    <source>
        <strain evidence="9">HSG4</strain>
    </source>
</reference>
<keyword evidence="7 8" id="KW-0472">Membrane</keyword>
<feature type="transmembrane region" description="Helical" evidence="8">
    <location>
        <begin position="213"/>
        <end position="232"/>
    </location>
</feature>
<keyword evidence="10" id="KW-1185">Reference proteome</keyword>
<comment type="similarity">
    <text evidence="2">Belongs to the UPF0283 family.</text>
</comment>
<gene>
    <name evidence="9" type="ORF">QUF54_04625</name>
</gene>
<keyword evidence="5 8" id="KW-0812">Transmembrane</keyword>
<protein>
    <submittedName>
        <fullName evidence="9">TIGR01620 family protein</fullName>
    </submittedName>
</protein>
<feature type="transmembrane region" description="Helical" evidence="8">
    <location>
        <begin position="94"/>
        <end position="117"/>
    </location>
</feature>
<dbReference type="Pfam" id="PF05128">
    <property type="entry name" value="DUF697"/>
    <property type="match status" value="1"/>
</dbReference>
<dbReference type="InterPro" id="IPR021147">
    <property type="entry name" value="DUF697"/>
</dbReference>
<accession>A0ABT7VSS9</accession>
<dbReference type="NCBIfam" id="TIGR01620">
    <property type="entry name" value="hyp_HI0043"/>
    <property type="match status" value="1"/>
</dbReference>